<keyword evidence="1" id="KW-0812">Transmembrane</keyword>
<keyword evidence="1" id="KW-1133">Transmembrane helix</keyword>
<proteinExistence type="predicted"/>
<evidence type="ECO:0000313" key="2">
    <source>
        <dbReference type="EMBL" id="GAA4900793.1"/>
    </source>
</evidence>
<feature type="transmembrane region" description="Helical" evidence="1">
    <location>
        <begin position="83"/>
        <end position="107"/>
    </location>
</feature>
<dbReference type="Proteomes" id="UP001501521">
    <property type="component" value="Unassembled WGS sequence"/>
</dbReference>
<dbReference type="EMBL" id="BAABLV010000031">
    <property type="protein sequence ID" value="GAA4900793.1"/>
    <property type="molecule type" value="Genomic_DNA"/>
</dbReference>
<name>A0ABP9FEF8_9ACTN</name>
<organism evidence="2 3">
    <name type="scientific">Tessaracoccus lubricantis</name>
    <dbReference type="NCBI Taxonomy" id="545543"/>
    <lineage>
        <taxon>Bacteria</taxon>
        <taxon>Bacillati</taxon>
        <taxon>Actinomycetota</taxon>
        <taxon>Actinomycetes</taxon>
        <taxon>Propionibacteriales</taxon>
        <taxon>Propionibacteriaceae</taxon>
        <taxon>Tessaracoccus</taxon>
    </lineage>
</organism>
<evidence type="ECO:0000256" key="1">
    <source>
        <dbReference type="SAM" id="Phobius"/>
    </source>
</evidence>
<evidence type="ECO:0000313" key="3">
    <source>
        <dbReference type="Proteomes" id="UP001501521"/>
    </source>
</evidence>
<feature type="transmembrane region" description="Helical" evidence="1">
    <location>
        <begin position="145"/>
        <end position="163"/>
    </location>
</feature>
<sequence length="191" mass="20871">MSEPKQIATLPPLEELHGAVPLSRRTGEPRRPVVLVVAAVLLQLAAVGAMGAYAWHWWLAAHPASYGRSAWLIGWTDPAPGKWLSLTLEVALAAALALAAGAAGIAGFQAWNGWRWARWAGLVALALMGGFLALTHWYAAMPVGLTLMGAGLLFLPAVSRYFTQWAEVRGQRPQPYRRPEQILYGRLPRFR</sequence>
<accession>A0ABP9FEF8</accession>
<dbReference type="RefSeq" id="WP_345582256.1">
    <property type="nucleotide sequence ID" value="NZ_BAABLV010000031.1"/>
</dbReference>
<reference evidence="3" key="1">
    <citation type="journal article" date="2019" name="Int. J. Syst. Evol. Microbiol.">
        <title>The Global Catalogue of Microorganisms (GCM) 10K type strain sequencing project: providing services to taxonomists for standard genome sequencing and annotation.</title>
        <authorList>
            <consortium name="The Broad Institute Genomics Platform"/>
            <consortium name="The Broad Institute Genome Sequencing Center for Infectious Disease"/>
            <person name="Wu L."/>
            <person name="Ma J."/>
        </authorList>
    </citation>
    <scope>NUCLEOTIDE SEQUENCE [LARGE SCALE GENOMIC DNA]</scope>
    <source>
        <strain evidence="3">JCM 19125</strain>
    </source>
</reference>
<feature type="transmembrane region" description="Helical" evidence="1">
    <location>
        <begin position="119"/>
        <end position="139"/>
    </location>
</feature>
<comment type="caution">
    <text evidence="2">The sequence shown here is derived from an EMBL/GenBank/DDBJ whole genome shotgun (WGS) entry which is preliminary data.</text>
</comment>
<gene>
    <name evidence="2" type="ORF">GCM10025789_19200</name>
</gene>
<keyword evidence="1" id="KW-0472">Membrane</keyword>
<protein>
    <submittedName>
        <fullName evidence="2">Uncharacterized protein</fullName>
    </submittedName>
</protein>
<feature type="transmembrane region" description="Helical" evidence="1">
    <location>
        <begin position="33"/>
        <end position="55"/>
    </location>
</feature>
<keyword evidence="3" id="KW-1185">Reference proteome</keyword>